<dbReference type="EMBL" id="CM003100">
    <property type="protein sequence ID" value="KUI67192.1"/>
    <property type="molecule type" value="Genomic_DNA"/>
</dbReference>
<proteinExistence type="predicted"/>
<evidence type="ECO:0000313" key="3">
    <source>
        <dbReference type="Proteomes" id="UP000078559"/>
    </source>
</evidence>
<sequence length="136" mass="15183">MNYYGRKVDIPQSVDQRALQHHWDINIPELLGPVVDTSLGDPSKGTFPPSDTQVTDTQAPDTQASDILKLFLASVPQACLSSPPPSELCSEGHKVWRFRDQIVDTARAAELWRQGHDVISIECDIEDTENKKQSLE</sequence>
<accession>A0A194VT60</accession>
<feature type="region of interest" description="Disordered" evidence="1">
    <location>
        <begin position="37"/>
        <end position="59"/>
    </location>
</feature>
<name>A0A194VT60_CYTMA</name>
<organism evidence="2 3">
    <name type="scientific">Cytospora mali</name>
    <name type="common">Apple Valsa canker fungus</name>
    <name type="synonym">Valsa mali</name>
    <dbReference type="NCBI Taxonomy" id="578113"/>
    <lineage>
        <taxon>Eukaryota</taxon>
        <taxon>Fungi</taxon>
        <taxon>Dikarya</taxon>
        <taxon>Ascomycota</taxon>
        <taxon>Pezizomycotina</taxon>
        <taxon>Sordariomycetes</taxon>
        <taxon>Sordariomycetidae</taxon>
        <taxon>Diaporthales</taxon>
        <taxon>Cytosporaceae</taxon>
        <taxon>Cytospora</taxon>
    </lineage>
</organism>
<feature type="compositionally biased region" description="Polar residues" evidence="1">
    <location>
        <begin position="49"/>
        <end position="59"/>
    </location>
</feature>
<reference evidence="2" key="1">
    <citation type="submission" date="2014-12" db="EMBL/GenBank/DDBJ databases">
        <title>Genome Sequence of Valsa Canker Pathogens Uncovers a Specific Adaption of Colonization on Woody Bark.</title>
        <authorList>
            <person name="Yin Z."/>
            <person name="Liu H."/>
            <person name="Gao X."/>
            <person name="Li Z."/>
            <person name="Song N."/>
            <person name="Ke X."/>
            <person name="Dai Q."/>
            <person name="Wu Y."/>
            <person name="Sun Y."/>
            <person name="Xu J.-R."/>
            <person name="Kang Z.K."/>
            <person name="Wang L."/>
            <person name="Huang L."/>
        </authorList>
    </citation>
    <scope>NUCLEOTIDE SEQUENCE [LARGE SCALE GENOMIC DNA]</scope>
    <source>
        <strain evidence="2">03-8</strain>
    </source>
</reference>
<keyword evidence="3" id="KW-1185">Reference proteome</keyword>
<dbReference type="AlphaFoldDB" id="A0A194VT60"/>
<gene>
    <name evidence="2" type="ORF">VM1G_11454</name>
</gene>
<evidence type="ECO:0000313" key="2">
    <source>
        <dbReference type="EMBL" id="KUI67192.1"/>
    </source>
</evidence>
<evidence type="ECO:0000256" key="1">
    <source>
        <dbReference type="SAM" id="MobiDB-lite"/>
    </source>
</evidence>
<dbReference type="Proteomes" id="UP000078559">
    <property type="component" value="Chromosome 3"/>
</dbReference>
<protein>
    <submittedName>
        <fullName evidence="2">Uncharacterized protein</fullName>
    </submittedName>
</protein>